<dbReference type="InterPro" id="IPR025503">
    <property type="entry name" value="DUF4391"/>
</dbReference>
<dbReference type="Proteomes" id="UP000438120">
    <property type="component" value="Unassembled WGS sequence"/>
</dbReference>
<evidence type="ECO:0000313" key="2">
    <source>
        <dbReference type="Proteomes" id="UP000438120"/>
    </source>
</evidence>
<comment type="caution">
    <text evidence="1">The sequence shown here is derived from an EMBL/GenBank/DDBJ whole genome shotgun (WGS) entry which is preliminary data.</text>
</comment>
<dbReference type="Pfam" id="PF14335">
    <property type="entry name" value="DUF4391"/>
    <property type="match status" value="1"/>
</dbReference>
<proteinExistence type="predicted"/>
<evidence type="ECO:0000313" key="1">
    <source>
        <dbReference type="EMBL" id="MST87478.1"/>
    </source>
</evidence>
<gene>
    <name evidence="1" type="ORF">FYJ62_07490</name>
</gene>
<dbReference type="OrthoDB" id="9805811at2"/>
<name>A0A6A8MFB1_9LACO</name>
<reference evidence="1 2" key="1">
    <citation type="submission" date="2019-08" db="EMBL/GenBank/DDBJ databases">
        <title>In-depth cultivation of the pig gut microbiome towards novel bacterial diversity and tailored functional studies.</title>
        <authorList>
            <person name="Wylensek D."/>
            <person name="Hitch T.C.A."/>
            <person name="Clavel T."/>
        </authorList>
    </citation>
    <scope>NUCLEOTIDE SEQUENCE [LARGE SCALE GENOMIC DNA]</scope>
    <source>
        <strain evidence="1 2">Bifido-178-WT-2B</strain>
    </source>
</reference>
<protein>
    <submittedName>
        <fullName evidence="1">DUF4391 domain-containing protein</fullName>
    </submittedName>
</protein>
<dbReference type="EMBL" id="VUMX01000020">
    <property type="protein sequence ID" value="MST87478.1"/>
    <property type="molecule type" value="Genomic_DNA"/>
</dbReference>
<accession>A0A6A8MFB1</accession>
<dbReference type="AlphaFoldDB" id="A0A6A8MFB1"/>
<sequence length="209" mass="24487">MIDFPESTKTNRRIPKEAFYKHLSLSTALKSKFVSDISRIVAENSLTQRNLNLAKDSEIKEILLLSIELKKQDYEQRIIEAIAKGNPHKLVFLMSYEDQRQLAVYYQKLYLTEWILEEKVELHLSGDNLEDIWNGLVRQIAIGPDAQSRSNMSLDDQLSRLDEIRQLQQRIKKLEKAVWGETQPKKKFALYQDLKKQKEQLEVLERGQA</sequence>
<keyword evidence="2" id="KW-1185">Reference proteome</keyword>
<organism evidence="1 2">
    <name type="scientific">Lactobacillus porci</name>
    <dbReference type="NCBI Taxonomy" id="2012477"/>
    <lineage>
        <taxon>Bacteria</taxon>
        <taxon>Bacillati</taxon>
        <taxon>Bacillota</taxon>
        <taxon>Bacilli</taxon>
        <taxon>Lactobacillales</taxon>
        <taxon>Lactobacillaceae</taxon>
        <taxon>Lactobacillus</taxon>
    </lineage>
</organism>
<dbReference type="RefSeq" id="WP_154549085.1">
    <property type="nucleotide sequence ID" value="NZ_VUMX01000020.1"/>
</dbReference>